<dbReference type="InterPro" id="IPR007735">
    <property type="entry name" value="Pecanex_C"/>
</dbReference>
<proteinExistence type="inferred from homology"/>
<dbReference type="GO" id="GO:0016020">
    <property type="term" value="C:membrane"/>
    <property type="evidence" value="ECO:0007669"/>
    <property type="project" value="UniProtKB-SubCell"/>
</dbReference>
<keyword evidence="4 6" id="KW-1133">Transmembrane helix</keyword>
<dbReference type="PANTHER" id="PTHR12372">
    <property type="entry name" value="PECANEX"/>
    <property type="match status" value="1"/>
</dbReference>
<keyword evidence="5 6" id="KW-0472">Membrane</keyword>
<evidence type="ECO:0000313" key="9">
    <source>
        <dbReference type="EnsemblMetazoa" id="XP_019853256.1"/>
    </source>
</evidence>
<sequence length="1183" mass="133016">MPETVAPLLNEYKNSLLLSRLLQTISGGIQFKRGLPCSCHVIQSLLWLLPFLLSLPLTGLSFVPWSGLYLGMIYGGILGLVSFTISMIIKINAVYVKKQNETFEEDEDIHSFSSVLSYVFALKTPPNLILHLIISGLTGFTSFVLLDVGLMRDIMPTGVAVLVHVLGWVCVCTGHYSLLVSPPVDFNVYRNVEQDRVFQLRFISRSFYVFCFGFTLILTKYIFNVPLVFFYVLYVCFLSLPLLWALGVLPSPDSLLFYLLEQSLVILTGGSVAPSEIRLLCQFLLTLVSIGIILLLNAFYTNTAGILASGLLGFLLSLNLLQFLADSVRALCSCRHHHKDASCISSSHYSFHLLVIMREIHLNVKNYVVKYSSEIQRTSLLMIALSLILYYTMDTGPDTDIDMWNNSTSTNERRLMSNTELYSSIGIIILAVFEEVLKLSSSLYCFQSLGGVRNPLHPRERDSSKVMKDKRKRLFFFTGGPRQYLLLYVYPLCMVTYIGFNIESSTSSSSIVFVVATLRILRKIWQDTVSALHELSLTAILSLSLFYVSNNNSWIILPIGVRAVIVGYGLLVFSNFRCNLHFYLILLLGLLFDSKLRTRKHSLTLFLTFLLLPFSLLFMLLSSLFSSPLLPLFTLPILLPVSPRPLFYWPRLFRRSFSSESLDGVFYKQAKTGIVETLSITNTLTRGASNGLGEVWLIRFQDRTVLAQLLERGYGYQILSLLGLELQETSCHAIEVARLDEAIDLAYTSNCPSLSFYCNPHLFNVFAPVDAYVAEVYSDARNSLSGIIDQPAYLAKFYDNFFKTLIYVTLKYCLSDSKQFPDIILNTRETEARVNKGGREPIVSGSTYAGSSVHVSSVLVGEGSQHSLDIESLRQAFLAPKGAPTDRTDTIIGSPNLVRGANVRESSFMRPGSNRVTPLHQATNTSSFPPSLPLSSREIAVIIDTRLPQSWHDYLLDRFSLRKKLTLPQLANIKSLTSALFSIITSSLSSTTSVPSPYQLYKGFNGAFSNAVLTSESNIQWLQSNRLLSNISLKAFRYAVKLLYDEAAIGEPSDNEELFSDYLSGYDTDWYIGNEDEGEWADAVLSQKPHLFSMDYDQETSSYSAHILSLQDELLHILQLNPSALKGVWSNLSWELQYLTNDDEERYSIQAHKRLLRNLLTQTAAIPLGYYIYESDIINLSQQ</sequence>
<comment type="similarity">
    <text evidence="2 6">Belongs to the pecanex family.</text>
</comment>
<keyword evidence="3 6" id="KW-0812">Transmembrane</keyword>
<evidence type="ECO:0000259" key="8">
    <source>
        <dbReference type="Pfam" id="PF05041"/>
    </source>
</evidence>
<comment type="subcellular location">
    <subcellularLocation>
        <location evidence="1 6">Membrane</location>
        <topology evidence="1 6">Multi-pass membrane protein</topology>
    </subcellularLocation>
</comment>
<dbReference type="InterPro" id="IPR039797">
    <property type="entry name" value="Pecanex"/>
</dbReference>
<feature type="transmembrane region" description="Helical" evidence="6">
    <location>
        <begin position="128"/>
        <end position="146"/>
    </location>
</feature>
<feature type="transmembrane region" description="Helical" evidence="6">
    <location>
        <begin position="198"/>
        <end position="218"/>
    </location>
</feature>
<feature type="transmembrane region" description="Helical" evidence="6">
    <location>
        <begin position="306"/>
        <end position="325"/>
    </location>
</feature>
<feature type="transmembrane region" description="Helical" evidence="6">
    <location>
        <begin position="41"/>
        <end position="60"/>
    </location>
</feature>
<feature type="transmembrane region" description="Helical" evidence="6">
    <location>
        <begin position="67"/>
        <end position="89"/>
    </location>
</feature>
<dbReference type="GeneID" id="100641972"/>
<feature type="transmembrane region" description="Helical" evidence="6">
    <location>
        <begin position="603"/>
        <end position="624"/>
    </location>
</feature>
<feature type="transmembrane region" description="Helical" evidence="6">
    <location>
        <begin position="158"/>
        <end position="178"/>
    </location>
</feature>
<evidence type="ECO:0000256" key="7">
    <source>
        <dbReference type="SAM" id="MobiDB-lite"/>
    </source>
</evidence>
<dbReference type="AlphaFoldDB" id="A0AAN0J951"/>
<dbReference type="RefSeq" id="XP_019853256.1">
    <property type="nucleotide sequence ID" value="XM_019997697.1"/>
</dbReference>
<feature type="domain" description="Pecanex C-terminal" evidence="8">
    <location>
        <begin position="997"/>
        <end position="1178"/>
    </location>
</feature>
<feature type="transmembrane region" description="Helical" evidence="6">
    <location>
        <begin position="255"/>
        <end position="273"/>
    </location>
</feature>
<evidence type="ECO:0000256" key="4">
    <source>
        <dbReference type="ARBA" id="ARBA00022989"/>
    </source>
</evidence>
<feature type="transmembrane region" description="Helical" evidence="6">
    <location>
        <begin position="474"/>
        <end position="498"/>
    </location>
</feature>
<dbReference type="PANTHER" id="PTHR12372:SF6">
    <property type="entry name" value="PECANEX-LIKE PROTEIN 4"/>
    <property type="match status" value="1"/>
</dbReference>
<reference evidence="10" key="1">
    <citation type="journal article" date="2010" name="Nature">
        <title>The Amphimedon queenslandica genome and the evolution of animal complexity.</title>
        <authorList>
            <person name="Srivastava M."/>
            <person name="Simakov O."/>
            <person name="Chapman J."/>
            <person name="Fahey B."/>
            <person name="Gauthier M.E."/>
            <person name="Mitros T."/>
            <person name="Richards G.S."/>
            <person name="Conaco C."/>
            <person name="Dacre M."/>
            <person name="Hellsten U."/>
            <person name="Larroux C."/>
            <person name="Putnam N.H."/>
            <person name="Stanke M."/>
            <person name="Adamska M."/>
            <person name="Darling A."/>
            <person name="Degnan S.M."/>
            <person name="Oakley T.H."/>
            <person name="Plachetzki D.C."/>
            <person name="Zhai Y."/>
            <person name="Adamski M."/>
            <person name="Calcino A."/>
            <person name="Cummins S.F."/>
            <person name="Goodstein D.M."/>
            <person name="Harris C."/>
            <person name="Jackson D.J."/>
            <person name="Leys S.P."/>
            <person name="Shu S."/>
            <person name="Woodcroft B.J."/>
            <person name="Vervoort M."/>
            <person name="Kosik K.S."/>
            <person name="Manning G."/>
            <person name="Degnan B.M."/>
            <person name="Rokhsar D.S."/>
        </authorList>
    </citation>
    <scope>NUCLEOTIDE SEQUENCE [LARGE SCALE GENOMIC DNA]</scope>
</reference>
<feature type="region of interest" description="Disordered" evidence="7">
    <location>
        <begin position="909"/>
        <end position="930"/>
    </location>
</feature>
<keyword evidence="10" id="KW-1185">Reference proteome</keyword>
<organism evidence="9 10">
    <name type="scientific">Amphimedon queenslandica</name>
    <name type="common">Sponge</name>
    <dbReference type="NCBI Taxonomy" id="400682"/>
    <lineage>
        <taxon>Eukaryota</taxon>
        <taxon>Metazoa</taxon>
        <taxon>Porifera</taxon>
        <taxon>Demospongiae</taxon>
        <taxon>Heteroscleromorpha</taxon>
        <taxon>Haplosclerida</taxon>
        <taxon>Niphatidae</taxon>
        <taxon>Amphimedon</taxon>
    </lineage>
</organism>
<name>A0AAN0J951_AMPQE</name>
<dbReference type="Pfam" id="PF05041">
    <property type="entry name" value="Pecanex_C"/>
    <property type="match status" value="1"/>
</dbReference>
<accession>A0AAN0J951</accession>
<reference evidence="9" key="2">
    <citation type="submission" date="2024-06" db="UniProtKB">
        <authorList>
            <consortium name="EnsemblMetazoa"/>
        </authorList>
    </citation>
    <scope>IDENTIFICATION</scope>
</reference>
<protein>
    <recommendedName>
        <fullName evidence="6">Pecanex-like protein</fullName>
    </recommendedName>
</protein>
<dbReference type="KEGG" id="aqu:100641972"/>
<dbReference type="Proteomes" id="UP000007879">
    <property type="component" value="Unassembled WGS sequence"/>
</dbReference>
<feature type="compositionally biased region" description="Polar residues" evidence="7">
    <location>
        <begin position="914"/>
        <end position="925"/>
    </location>
</feature>
<feature type="transmembrane region" description="Helical" evidence="6">
    <location>
        <begin position="225"/>
        <end position="249"/>
    </location>
</feature>
<evidence type="ECO:0000256" key="3">
    <source>
        <dbReference type="ARBA" id="ARBA00022692"/>
    </source>
</evidence>
<evidence type="ECO:0000313" key="10">
    <source>
        <dbReference type="Proteomes" id="UP000007879"/>
    </source>
</evidence>
<dbReference type="EnsemblMetazoa" id="XM_019997697.1">
    <property type="protein sequence ID" value="XP_019853256.1"/>
    <property type="gene ID" value="LOC100641972"/>
</dbReference>
<evidence type="ECO:0000256" key="5">
    <source>
        <dbReference type="ARBA" id="ARBA00023136"/>
    </source>
</evidence>
<evidence type="ECO:0000256" key="2">
    <source>
        <dbReference type="ARBA" id="ARBA00010170"/>
    </source>
</evidence>
<feature type="transmembrane region" description="Helical" evidence="6">
    <location>
        <begin position="280"/>
        <end position="300"/>
    </location>
</feature>
<evidence type="ECO:0000256" key="6">
    <source>
        <dbReference type="RuleBase" id="RU367089"/>
    </source>
</evidence>
<evidence type="ECO:0000256" key="1">
    <source>
        <dbReference type="ARBA" id="ARBA00004141"/>
    </source>
</evidence>